<accession>A0ABW2IJP9</accession>
<protein>
    <submittedName>
        <fullName evidence="2">Uncharacterized protein</fullName>
    </submittedName>
</protein>
<keyword evidence="3" id="KW-1185">Reference proteome</keyword>
<feature type="transmembrane region" description="Helical" evidence="1">
    <location>
        <begin position="53"/>
        <end position="76"/>
    </location>
</feature>
<comment type="caution">
    <text evidence="2">The sequence shown here is derived from an EMBL/GenBank/DDBJ whole genome shotgun (WGS) entry which is preliminary data.</text>
</comment>
<organism evidence="2 3">
    <name type="scientific">Hirschia litorea</name>
    <dbReference type="NCBI Taxonomy" id="1199156"/>
    <lineage>
        <taxon>Bacteria</taxon>
        <taxon>Pseudomonadati</taxon>
        <taxon>Pseudomonadota</taxon>
        <taxon>Alphaproteobacteria</taxon>
        <taxon>Hyphomonadales</taxon>
        <taxon>Hyphomonadaceae</taxon>
        <taxon>Hirschia</taxon>
    </lineage>
</organism>
<keyword evidence="1" id="KW-0472">Membrane</keyword>
<name>A0ABW2IJP9_9PROT</name>
<sequence length="194" mass="21442">MAGFEGALSGAVGGIISSLFAGWVLHKLIAHYKNKTPLEGELGTKSIDISAGFMWALTLACWSIVLFAFVGILLFSEKEPSLWVPASGLIILFGGMGCLGLWGVQADYKVSWNEETLSGPNHLKYAMFPDRVGTVLMSDVIRIGWKASGYIYAETKDAERIFWMPYHKGYAALMQALLERHPDLEIDERVLQLL</sequence>
<reference evidence="3" key="1">
    <citation type="journal article" date="2019" name="Int. J. Syst. Evol. Microbiol.">
        <title>The Global Catalogue of Microorganisms (GCM) 10K type strain sequencing project: providing services to taxonomists for standard genome sequencing and annotation.</title>
        <authorList>
            <consortium name="The Broad Institute Genomics Platform"/>
            <consortium name="The Broad Institute Genome Sequencing Center for Infectious Disease"/>
            <person name="Wu L."/>
            <person name="Ma J."/>
        </authorList>
    </citation>
    <scope>NUCLEOTIDE SEQUENCE [LARGE SCALE GENOMIC DNA]</scope>
    <source>
        <strain evidence="3">CCUG 51308</strain>
    </source>
</reference>
<evidence type="ECO:0000256" key="1">
    <source>
        <dbReference type="SAM" id="Phobius"/>
    </source>
</evidence>
<gene>
    <name evidence="2" type="ORF">ACFQS8_05365</name>
</gene>
<dbReference type="Proteomes" id="UP001596492">
    <property type="component" value="Unassembled WGS sequence"/>
</dbReference>
<keyword evidence="1" id="KW-1133">Transmembrane helix</keyword>
<evidence type="ECO:0000313" key="3">
    <source>
        <dbReference type="Proteomes" id="UP001596492"/>
    </source>
</evidence>
<evidence type="ECO:0000313" key="2">
    <source>
        <dbReference type="EMBL" id="MFC7291035.1"/>
    </source>
</evidence>
<proteinExistence type="predicted"/>
<dbReference type="RefSeq" id="WP_382166234.1">
    <property type="nucleotide sequence ID" value="NZ_JBHTBR010000002.1"/>
</dbReference>
<keyword evidence="1" id="KW-0812">Transmembrane</keyword>
<dbReference type="EMBL" id="JBHTBR010000002">
    <property type="protein sequence ID" value="MFC7291035.1"/>
    <property type="molecule type" value="Genomic_DNA"/>
</dbReference>
<feature type="transmembrane region" description="Helical" evidence="1">
    <location>
        <begin position="82"/>
        <end position="104"/>
    </location>
</feature>
<feature type="transmembrane region" description="Helical" evidence="1">
    <location>
        <begin position="6"/>
        <end position="25"/>
    </location>
</feature>